<dbReference type="Pfam" id="PF13689">
    <property type="entry name" value="DUF4154"/>
    <property type="match status" value="1"/>
</dbReference>
<dbReference type="RefSeq" id="WP_377124307.1">
    <property type="nucleotide sequence ID" value="NZ_JBHUON010000004.1"/>
</dbReference>
<gene>
    <name evidence="1" type="ORF">ACFSYC_05355</name>
</gene>
<protein>
    <submittedName>
        <fullName evidence="1">YfiR family protein</fullName>
    </submittedName>
</protein>
<comment type="caution">
    <text evidence="1">The sequence shown here is derived from an EMBL/GenBank/DDBJ whole genome shotgun (WGS) entry which is preliminary data.</text>
</comment>
<proteinExistence type="predicted"/>
<evidence type="ECO:0000313" key="2">
    <source>
        <dbReference type="Proteomes" id="UP001597601"/>
    </source>
</evidence>
<dbReference type="Proteomes" id="UP001597601">
    <property type="component" value="Unassembled WGS sequence"/>
</dbReference>
<dbReference type="EMBL" id="JBHUON010000004">
    <property type="protein sequence ID" value="MFD2864109.1"/>
    <property type="molecule type" value="Genomic_DNA"/>
</dbReference>
<accession>A0ABW5XMC0</accession>
<organism evidence="1 2">
    <name type="scientific">Mucilaginibacter antarcticus</name>
    <dbReference type="NCBI Taxonomy" id="1855725"/>
    <lineage>
        <taxon>Bacteria</taxon>
        <taxon>Pseudomonadati</taxon>
        <taxon>Bacteroidota</taxon>
        <taxon>Sphingobacteriia</taxon>
        <taxon>Sphingobacteriales</taxon>
        <taxon>Sphingobacteriaceae</taxon>
        <taxon>Mucilaginibacter</taxon>
    </lineage>
</organism>
<evidence type="ECO:0000313" key="1">
    <source>
        <dbReference type="EMBL" id="MFD2864109.1"/>
    </source>
</evidence>
<name>A0ABW5XMC0_9SPHI</name>
<reference evidence="2" key="1">
    <citation type="journal article" date="2019" name="Int. J. Syst. Evol. Microbiol.">
        <title>The Global Catalogue of Microorganisms (GCM) 10K type strain sequencing project: providing services to taxonomists for standard genome sequencing and annotation.</title>
        <authorList>
            <consortium name="The Broad Institute Genomics Platform"/>
            <consortium name="The Broad Institute Genome Sequencing Center for Infectious Disease"/>
            <person name="Wu L."/>
            <person name="Ma J."/>
        </authorList>
    </citation>
    <scope>NUCLEOTIDE SEQUENCE [LARGE SCALE GENOMIC DNA]</scope>
    <source>
        <strain evidence="2">KCTC 52232</strain>
    </source>
</reference>
<dbReference type="InterPro" id="IPR025293">
    <property type="entry name" value="YfiR/HmsC-like"/>
</dbReference>
<keyword evidence="2" id="KW-1185">Reference proteome</keyword>
<sequence length="191" mass="21024">MIKALHSTAKIKGLKIPKVGMLFILLLCITCQALGQRKLPLEYQVKAAFLFNFTKFITWPTTAFKSVDAPFVIGIIGDDPFGPYLDELVKDEKVEAHPIIVKRYTDVNDVTGCHLLFVNSAPAIQKQIISNTATLSTLTVSDAIGFAQHGGNISFFKQDNKVRLEINIAAAKSARLDISSKLLNIAKLHNN</sequence>